<gene>
    <name evidence="1" type="ORF">EHT87_07010</name>
</gene>
<sequence length="75" mass="8719">MDQPDKFEKLRTLSIAEVDIIARRSRDQAETLAKYNQSLPAGKVAEKVTADSQKWMEWALLAEEYLQIQIRHLMT</sequence>
<name>A0A3P1CXH4_9BACT</name>
<dbReference type="RefSeq" id="WP_124905188.1">
    <property type="nucleotide sequence ID" value="NZ_RQJP01000001.1"/>
</dbReference>
<accession>A0A3P1CXH4</accession>
<keyword evidence="2" id="KW-1185">Reference proteome</keyword>
<evidence type="ECO:0000313" key="2">
    <source>
        <dbReference type="Proteomes" id="UP000274271"/>
    </source>
</evidence>
<comment type="caution">
    <text evidence="1">The sequence shown here is derived from an EMBL/GenBank/DDBJ whole genome shotgun (WGS) entry which is preliminary data.</text>
</comment>
<proteinExistence type="predicted"/>
<dbReference type="Proteomes" id="UP000274271">
    <property type="component" value="Unassembled WGS sequence"/>
</dbReference>
<reference evidence="1 2" key="1">
    <citation type="submission" date="2018-11" db="EMBL/GenBank/DDBJ databases">
        <authorList>
            <person name="Zhou Z."/>
            <person name="Wang G."/>
        </authorList>
    </citation>
    <scope>NUCLEOTIDE SEQUENCE [LARGE SCALE GENOMIC DNA]</scope>
    <source>
        <strain evidence="1 2">KCTC42998</strain>
    </source>
</reference>
<dbReference type="AlphaFoldDB" id="A0A3P1CXH4"/>
<dbReference type="EMBL" id="RQJP01000001">
    <property type="protein sequence ID" value="RRB18015.1"/>
    <property type="molecule type" value="Genomic_DNA"/>
</dbReference>
<evidence type="ECO:0000313" key="1">
    <source>
        <dbReference type="EMBL" id="RRB18015.1"/>
    </source>
</evidence>
<protein>
    <submittedName>
        <fullName evidence="1">Uncharacterized protein</fullName>
    </submittedName>
</protein>
<organism evidence="1 2">
    <name type="scientific">Larkinella knui</name>
    <dbReference type="NCBI Taxonomy" id="2025310"/>
    <lineage>
        <taxon>Bacteria</taxon>
        <taxon>Pseudomonadati</taxon>
        <taxon>Bacteroidota</taxon>
        <taxon>Cytophagia</taxon>
        <taxon>Cytophagales</taxon>
        <taxon>Spirosomataceae</taxon>
        <taxon>Larkinella</taxon>
    </lineage>
</organism>